<accession>A0A0F7U7U8</accession>
<evidence type="ECO:0000259" key="3">
    <source>
        <dbReference type="PROSITE" id="PS50848"/>
    </source>
</evidence>
<dbReference type="Gene3D" id="3.30.530.20">
    <property type="match status" value="1"/>
</dbReference>
<protein>
    <submittedName>
        <fullName evidence="4">Multi-pass transmembrane protein, related</fullName>
    </submittedName>
</protein>
<feature type="compositionally biased region" description="Basic and acidic residues" evidence="1">
    <location>
        <begin position="1489"/>
        <end position="1507"/>
    </location>
</feature>
<dbReference type="Pfam" id="PF01852">
    <property type="entry name" value="START"/>
    <property type="match status" value="1"/>
</dbReference>
<dbReference type="InterPro" id="IPR012674">
    <property type="entry name" value="Calycin"/>
</dbReference>
<dbReference type="EMBL" id="LN714476">
    <property type="protein sequence ID" value="CEL64735.1"/>
    <property type="molecule type" value="Genomic_DNA"/>
</dbReference>
<feature type="region of interest" description="Disordered" evidence="1">
    <location>
        <begin position="58"/>
        <end position="103"/>
    </location>
</feature>
<dbReference type="SUPFAM" id="SSF55961">
    <property type="entry name" value="Bet v1-like"/>
    <property type="match status" value="1"/>
</dbReference>
<feature type="region of interest" description="Disordered" evidence="1">
    <location>
        <begin position="1480"/>
        <end position="1546"/>
    </location>
</feature>
<feature type="compositionally biased region" description="Polar residues" evidence="1">
    <location>
        <begin position="89"/>
        <end position="103"/>
    </location>
</feature>
<feature type="transmembrane region" description="Helical" evidence="2">
    <location>
        <begin position="1000"/>
        <end position="1031"/>
    </location>
</feature>
<dbReference type="GO" id="GO:0008289">
    <property type="term" value="F:lipid binding"/>
    <property type="evidence" value="ECO:0007669"/>
    <property type="project" value="InterPro"/>
</dbReference>
<evidence type="ECO:0000256" key="2">
    <source>
        <dbReference type="SAM" id="Phobius"/>
    </source>
</evidence>
<feature type="transmembrane region" description="Helical" evidence="2">
    <location>
        <begin position="725"/>
        <end position="747"/>
    </location>
</feature>
<feature type="transmembrane region" description="Helical" evidence="2">
    <location>
        <begin position="446"/>
        <end position="467"/>
    </location>
</feature>
<feature type="compositionally biased region" description="Low complexity" evidence="1">
    <location>
        <begin position="162"/>
        <end position="176"/>
    </location>
</feature>
<dbReference type="SUPFAM" id="SSF50814">
    <property type="entry name" value="Lipocalins"/>
    <property type="match status" value="1"/>
</dbReference>
<dbReference type="CDD" id="cd00177">
    <property type="entry name" value="START"/>
    <property type="match status" value="1"/>
</dbReference>
<dbReference type="InterPro" id="IPR023393">
    <property type="entry name" value="START-like_dom_sf"/>
</dbReference>
<keyword evidence="2 4" id="KW-0812">Transmembrane</keyword>
<feature type="transmembrane region" description="Helical" evidence="2">
    <location>
        <begin position="940"/>
        <end position="958"/>
    </location>
</feature>
<feature type="domain" description="START" evidence="3">
    <location>
        <begin position="1573"/>
        <end position="1743"/>
    </location>
</feature>
<dbReference type="Gene3D" id="2.40.128.20">
    <property type="match status" value="1"/>
</dbReference>
<evidence type="ECO:0000256" key="1">
    <source>
        <dbReference type="SAM" id="MobiDB-lite"/>
    </source>
</evidence>
<dbReference type="InterPro" id="IPR002913">
    <property type="entry name" value="START_lipid-bd_dom"/>
</dbReference>
<name>A0A0F7U7U8_NEOCL</name>
<keyword evidence="2" id="KW-0472">Membrane</keyword>
<feature type="region of interest" description="Disordered" evidence="1">
    <location>
        <begin position="1296"/>
        <end position="1318"/>
    </location>
</feature>
<sequence length="1767" mass="190488">MEAGDESSETMQQQLSELLDLVRRQQVELKRYQAQLWQQQQLQEQMLYVQQRQHGAGNALGQESSLSGLTMRRRGSPSSSWPHPAGNSLRRTGSSSSLQSHTPCMSTPLCFPSKFQLPAFLSQRVFPFFSPPVGAAVPQLSAHAREEKKPFLDGDGVGQRKLSSASSSSLLSPAPSVCGRRMSHSVASKAATPPPGDRSPRNSPNSPSQLLLVLRCVGSAVRDESHELMGSENAVLLRLQQYLVNKLRGHPVLRMVSELEESSRESRKPFGARVASAFPLSRLLFPGSSSCDGSKRKFVVVTADTEKLLLVLEEVGGLKLTGDGVFFAPYRSACRAFFKGGRKDSRLFLTPNEAIELMRSELFAMRFGADAPYPSLQGLSVLEVCIAAGVVEDFLPLHQPRLLAVLQAKAPWWSGGFQNCFCRRRQTAAKGGASSPLCRPLAVTSAASYDVLVAAYFGYPAAAFSLFVRWLRRLLVFLLLLSLGERVLRWAVPSLWPLLTAAARESTPRPGASDAAAALSSGAGGASVRAASAAALTVAEVLLGVVDASRAVRGFIGIAVCLVLLSQLRRLSAIVPVFRYTLGLPSLPPFASFASSSSSLSSTSPFSSLLFFEWPVHVLRQKVEALLTFAASPSERLSFAAHPLFRRAFLKQTSRSTSVVNNSVGPAPHNHHAECSSSVSGPAAGTVPVIRGLADGGIETRENADPVFSPRASSPFWSTTSATRLGLYICLHLVLVALCLTGLDFFLPPVPLDIPAVGMVLRPVLVQFPLLGWRSLPSYLSFSSCACPSRPMVDSGVDSVCLSSAFPSVSVALPYTGAAGSSGRFQGSIYVAQILCGLVENVPLLLLALFFLSVGRLVACWSSWMSRKLVGIRHPSSAPLGVETESSYERTDDGTDHSVRQPDAVIKSYLEVSSLFFSVFSLLVLLLTDQALQIPPSTSLLVFVFACILDSLLCRLCFGRFCKRVPSLPFLDSSACRSLTPQFQASLHPFAFGPLYRRAFVLLLLLPLAAIHGVLLPFLVLSLVAILLLSIRADHEQLSSRRSFSGSGKSFADFLDLWVPILGSQLTLLLAAVASSTFFAVTLSHPHVAVRASGETGSVGGIGQINSLRVAGTERGAQGEEPFSGWSSQALQATILAVLLSFVSWAVPSTTSKLRLVLEMAERDLSAHEFGFAVQRNEAEEVTPLTCRVVGLPSVVGPASPPLPFVTRCLRCFFPSLLILSPPTTQRGARGGRIPPSLFEAAVLQKMTLTVFGLAAHAEIKEEEDAHGKTDEAVPHVNTRQLSAATDQYIASLPRGPGSTALTTVAPPSSAPETPLRERPEDIKKRVNQFLGEWLFNRSKSESMSPLTQHLGIPWVVRQAVEKFTPQLTYDYDEDKNELSVATTLTAGLTKTIHLNLSGLGVEQSDEDAGGAWKSSTRLEGSVLKTVQRNDGLNATLYETRRIVNDSGDPEDHTKDQLWYTAQLHKDNLAQDVIVNRYFDRVSGPPPMDETHLPSLPEEKVGGEQEHGTAGSVEKPGISTGGSTRSPATPGGGEGLADGEEDGNPFLQMGEQAVSAVKDLVDSALGPDPSAAGWSVSKGKGGSRIFQRDDEADRKLPVVGMGVITLNNAGISLETVIDYLKDPENKLQFDPQLLKAVNLDDLPCGARIVYHAFKGQWGFAGRDFTLLCYQKKISETRIILGLRSVDYPHAPAAADLWPSGAGTFVRATFLKGGYDLQFLSNGAIQISFVTQADLKADAVPTWINKRVKAEQLSIVASIKDHIEKRFG</sequence>
<reference evidence="4" key="1">
    <citation type="journal article" date="2015" name="PLoS ONE">
        <title>Comprehensive Evaluation of Toxoplasma gondii VEG and Neospora caninum LIV Genomes with Tachyzoite Stage Transcriptome and Proteome Defines Novel Transcript Features.</title>
        <authorList>
            <person name="Ramaprasad A."/>
            <person name="Mourier T."/>
            <person name="Naeem R."/>
            <person name="Malas T.B."/>
            <person name="Moussa E."/>
            <person name="Panigrahi A."/>
            <person name="Vermont S.J."/>
            <person name="Otto T.D."/>
            <person name="Wastling J."/>
            <person name="Pain A."/>
        </authorList>
    </citation>
    <scope>NUCLEOTIDE SEQUENCE</scope>
    <source>
        <strain evidence="4">Liverpool</strain>
    </source>
</reference>
<proteinExistence type="predicted"/>
<dbReference type="PROSITE" id="PS50848">
    <property type="entry name" value="START"/>
    <property type="match status" value="1"/>
</dbReference>
<feature type="region of interest" description="Disordered" evidence="1">
    <location>
        <begin position="150"/>
        <end position="207"/>
    </location>
</feature>
<feature type="transmembrane region" description="Helical" evidence="2">
    <location>
        <begin position="909"/>
        <end position="928"/>
    </location>
</feature>
<evidence type="ECO:0000313" key="4">
    <source>
        <dbReference type="EMBL" id="CEL64735.1"/>
    </source>
</evidence>
<gene>
    <name evidence="4" type="ORF">BN1204_006160</name>
</gene>
<keyword evidence="2" id="KW-1133">Transmembrane helix</keyword>
<organism evidence="4">
    <name type="scientific">Neospora caninum (strain Liverpool)</name>
    <dbReference type="NCBI Taxonomy" id="572307"/>
    <lineage>
        <taxon>Eukaryota</taxon>
        <taxon>Sar</taxon>
        <taxon>Alveolata</taxon>
        <taxon>Apicomplexa</taxon>
        <taxon>Conoidasida</taxon>
        <taxon>Coccidia</taxon>
        <taxon>Eucoccidiorida</taxon>
        <taxon>Eimeriorina</taxon>
        <taxon>Sarcocystidae</taxon>
        <taxon>Neospora</taxon>
    </lineage>
</organism>